<dbReference type="GO" id="GO:0019901">
    <property type="term" value="F:protein kinase binding"/>
    <property type="evidence" value="ECO:0007669"/>
    <property type="project" value="TreeGrafter"/>
</dbReference>
<dbReference type="PANTHER" id="PTHR13507:SF0">
    <property type="entry name" value="PRKR-INTERACTING PROTEIN 1"/>
    <property type="match status" value="1"/>
</dbReference>
<feature type="compositionally biased region" description="Gly residues" evidence="1">
    <location>
        <begin position="183"/>
        <end position="195"/>
    </location>
</feature>
<proteinExistence type="predicted"/>
<keyword evidence="3" id="KW-1185">Reference proteome</keyword>
<dbReference type="OrthoDB" id="10067079at2759"/>
<gene>
    <name evidence="2" type="ORF">FH972_023573</name>
</gene>
<accession>A0A5N6KVY5</accession>
<dbReference type="Proteomes" id="UP000327013">
    <property type="component" value="Unassembled WGS sequence"/>
</dbReference>
<feature type="compositionally biased region" description="Basic and acidic residues" evidence="1">
    <location>
        <begin position="153"/>
        <end position="166"/>
    </location>
</feature>
<feature type="region of interest" description="Disordered" evidence="1">
    <location>
        <begin position="153"/>
        <end position="235"/>
    </location>
</feature>
<dbReference type="GO" id="GO:0005730">
    <property type="term" value="C:nucleolus"/>
    <property type="evidence" value="ECO:0007669"/>
    <property type="project" value="TreeGrafter"/>
</dbReference>
<sequence length="235" mass="25535">MRNQYADRCKVVFAEASPEGLVEAADAIIGVCSTFTVWYAIEEVAVVGTFLPHALHLCRAGLEVAKVLLAQAWLLPYFDAVPWEWAGPLLFSIGRQGSEDSFCRFSRAAGSSAGAGSGEFHVYKASRRREYERIKLMEEEAQAEEDNRRWAAERAERERRDAEKGGKNKRRREKAKARKEGKGVVGGEKGSGGAAVDGVGLKGPNPLVAKKTGDDAEEQAGVVADEGGIIIHDDD</sequence>
<dbReference type="InterPro" id="IPR009548">
    <property type="entry name" value="Prkrip1"/>
</dbReference>
<dbReference type="GO" id="GO:0003725">
    <property type="term" value="F:double-stranded RNA binding"/>
    <property type="evidence" value="ECO:0007669"/>
    <property type="project" value="InterPro"/>
</dbReference>
<dbReference type="AlphaFoldDB" id="A0A5N6KVY5"/>
<dbReference type="Pfam" id="PF06658">
    <property type="entry name" value="DUF1168"/>
    <property type="match status" value="1"/>
</dbReference>
<organism evidence="2 3">
    <name type="scientific">Carpinus fangiana</name>
    <dbReference type="NCBI Taxonomy" id="176857"/>
    <lineage>
        <taxon>Eukaryota</taxon>
        <taxon>Viridiplantae</taxon>
        <taxon>Streptophyta</taxon>
        <taxon>Embryophyta</taxon>
        <taxon>Tracheophyta</taxon>
        <taxon>Spermatophyta</taxon>
        <taxon>Magnoliopsida</taxon>
        <taxon>eudicotyledons</taxon>
        <taxon>Gunneridae</taxon>
        <taxon>Pentapetalae</taxon>
        <taxon>rosids</taxon>
        <taxon>fabids</taxon>
        <taxon>Fagales</taxon>
        <taxon>Betulaceae</taxon>
        <taxon>Carpinus</taxon>
    </lineage>
</organism>
<dbReference type="GO" id="GO:0004860">
    <property type="term" value="F:protein kinase inhibitor activity"/>
    <property type="evidence" value="ECO:0007669"/>
    <property type="project" value="TreeGrafter"/>
</dbReference>
<evidence type="ECO:0000313" key="3">
    <source>
        <dbReference type="Proteomes" id="UP000327013"/>
    </source>
</evidence>
<comment type="caution">
    <text evidence="2">The sequence shown here is derived from an EMBL/GenBank/DDBJ whole genome shotgun (WGS) entry which is preliminary data.</text>
</comment>
<feature type="compositionally biased region" description="Basic residues" evidence="1">
    <location>
        <begin position="167"/>
        <end position="179"/>
    </location>
</feature>
<reference evidence="2 3" key="1">
    <citation type="submission" date="2019-06" db="EMBL/GenBank/DDBJ databases">
        <title>A chromosomal-level reference genome of Carpinus fangiana (Coryloideae, Betulaceae).</title>
        <authorList>
            <person name="Yang X."/>
            <person name="Wang Z."/>
            <person name="Zhang L."/>
            <person name="Hao G."/>
            <person name="Liu J."/>
            <person name="Yang Y."/>
        </authorList>
    </citation>
    <scope>NUCLEOTIDE SEQUENCE [LARGE SCALE GENOMIC DNA]</scope>
    <source>
        <strain evidence="2">Cfa_2016G</strain>
        <tissue evidence="2">Leaf</tissue>
    </source>
</reference>
<dbReference type="PANTHER" id="PTHR13507">
    <property type="entry name" value="PRKR-INTERACTING PROTEIN 1"/>
    <property type="match status" value="1"/>
</dbReference>
<dbReference type="EMBL" id="VIBQ01000014">
    <property type="protein sequence ID" value="KAB8349546.1"/>
    <property type="molecule type" value="Genomic_DNA"/>
</dbReference>
<evidence type="ECO:0000256" key="1">
    <source>
        <dbReference type="SAM" id="MobiDB-lite"/>
    </source>
</evidence>
<name>A0A5N6KVY5_9ROSI</name>
<evidence type="ECO:0000313" key="2">
    <source>
        <dbReference type="EMBL" id="KAB8349546.1"/>
    </source>
</evidence>
<protein>
    <submittedName>
        <fullName evidence="2">Uncharacterized protein</fullName>
    </submittedName>
</protein>